<dbReference type="Proteomes" id="UP000548476">
    <property type="component" value="Unassembled WGS sequence"/>
</dbReference>
<name>A0A841FTD1_9ACTN</name>
<accession>A0A841FTD1</accession>
<sequence>MTRAHLDLAARLRRIARLAREAAVPHAERTEPGAVLAFDRLVGAADDADRAARVVGSGARRWHGVAARYGAMALAATIVVLLPFGGAPGWVRCAAAVFAGLAAGRLAAAAYRKLRRRRGNRVPPLLWTRSPEPLADLRTSLVDVRSDLPAKTARIPLRPLDRGDSTNVGELLAHAETSVCQAVLALDDKDWDTGRHRFPDSAEHHDHEGCALAVASGRVSRSLRPVLWALLALDTTRQQVAHAVGRLATARDLMLQSATRLDHPPPRGFSPAVRDVVTVCCGLAATVAAWSVTGSAFAIVAALLAASCLVDAATRRATRPAALDPETAEDRCAELAGVITELGEGGATSAATAAARRNAQVAADFVYDAVVDLTTLTVGFKPNQG</sequence>
<dbReference type="RefSeq" id="WP_184789837.1">
    <property type="nucleotide sequence ID" value="NZ_BONT01000072.1"/>
</dbReference>
<feature type="transmembrane region" description="Helical" evidence="1">
    <location>
        <begin position="66"/>
        <end position="83"/>
    </location>
</feature>
<keyword evidence="1" id="KW-1133">Transmembrane helix</keyword>
<organism evidence="2 3">
    <name type="scientific">Phytomonospora endophytica</name>
    <dbReference type="NCBI Taxonomy" id="714109"/>
    <lineage>
        <taxon>Bacteria</taxon>
        <taxon>Bacillati</taxon>
        <taxon>Actinomycetota</taxon>
        <taxon>Actinomycetes</taxon>
        <taxon>Micromonosporales</taxon>
        <taxon>Micromonosporaceae</taxon>
        <taxon>Phytomonospora</taxon>
    </lineage>
</organism>
<keyword evidence="1" id="KW-0812">Transmembrane</keyword>
<feature type="transmembrane region" description="Helical" evidence="1">
    <location>
        <begin position="296"/>
        <end position="314"/>
    </location>
</feature>
<keyword evidence="3" id="KW-1185">Reference proteome</keyword>
<protein>
    <submittedName>
        <fullName evidence="2">Uncharacterized protein</fullName>
    </submittedName>
</protein>
<evidence type="ECO:0000256" key="1">
    <source>
        <dbReference type="SAM" id="Phobius"/>
    </source>
</evidence>
<dbReference type="AlphaFoldDB" id="A0A841FTD1"/>
<proteinExistence type="predicted"/>
<gene>
    <name evidence="2" type="ORF">HNR73_004871</name>
</gene>
<comment type="caution">
    <text evidence="2">The sequence shown here is derived from an EMBL/GenBank/DDBJ whole genome shotgun (WGS) entry which is preliminary data.</text>
</comment>
<evidence type="ECO:0000313" key="3">
    <source>
        <dbReference type="Proteomes" id="UP000548476"/>
    </source>
</evidence>
<reference evidence="2 3" key="1">
    <citation type="submission" date="2020-08" db="EMBL/GenBank/DDBJ databases">
        <title>Genomic Encyclopedia of Type Strains, Phase IV (KMG-IV): sequencing the most valuable type-strain genomes for metagenomic binning, comparative biology and taxonomic classification.</title>
        <authorList>
            <person name="Goeker M."/>
        </authorList>
    </citation>
    <scope>NUCLEOTIDE SEQUENCE [LARGE SCALE GENOMIC DNA]</scope>
    <source>
        <strain evidence="2 3">YIM 65646</strain>
    </source>
</reference>
<keyword evidence="1" id="KW-0472">Membrane</keyword>
<evidence type="ECO:0000313" key="2">
    <source>
        <dbReference type="EMBL" id="MBB6036998.1"/>
    </source>
</evidence>
<dbReference type="EMBL" id="JACHGT010000011">
    <property type="protein sequence ID" value="MBB6036998.1"/>
    <property type="molecule type" value="Genomic_DNA"/>
</dbReference>